<name>A0A498IJW0_MALDO</name>
<dbReference type="Proteomes" id="UP000290289">
    <property type="component" value="Chromosome 11"/>
</dbReference>
<accession>A0A498IJW0</accession>
<gene>
    <name evidence="2" type="ORF">DVH24_005712</name>
</gene>
<organism evidence="2 3">
    <name type="scientific">Malus domestica</name>
    <name type="common">Apple</name>
    <name type="synonym">Pyrus malus</name>
    <dbReference type="NCBI Taxonomy" id="3750"/>
    <lineage>
        <taxon>Eukaryota</taxon>
        <taxon>Viridiplantae</taxon>
        <taxon>Streptophyta</taxon>
        <taxon>Embryophyta</taxon>
        <taxon>Tracheophyta</taxon>
        <taxon>Spermatophyta</taxon>
        <taxon>Magnoliopsida</taxon>
        <taxon>eudicotyledons</taxon>
        <taxon>Gunneridae</taxon>
        <taxon>Pentapetalae</taxon>
        <taxon>rosids</taxon>
        <taxon>fabids</taxon>
        <taxon>Rosales</taxon>
        <taxon>Rosaceae</taxon>
        <taxon>Amygdaloideae</taxon>
        <taxon>Maleae</taxon>
        <taxon>Malus</taxon>
    </lineage>
</organism>
<protein>
    <submittedName>
        <fullName evidence="2">Uncharacterized protein</fullName>
    </submittedName>
</protein>
<reference evidence="2 3" key="1">
    <citation type="submission" date="2018-10" db="EMBL/GenBank/DDBJ databases">
        <title>A high-quality apple genome assembly.</title>
        <authorList>
            <person name="Hu J."/>
        </authorList>
    </citation>
    <scope>NUCLEOTIDE SEQUENCE [LARGE SCALE GENOMIC DNA]</scope>
    <source>
        <strain evidence="3">cv. HFTH1</strain>
        <tissue evidence="2">Young leaf</tissue>
    </source>
</reference>
<evidence type="ECO:0000313" key="2">
    <source>
        <dbReference type="EMBL" id="RXH83459.1"/>
    </source>
</evidence>
<keyword evidence="1" id="KW-0732">Signal</keyword>
<keyword evidence="3" id="KW-1185">Reference proteome</keyword>
<sequence length="112" mass="12971">MCFKVCMWGWFWFTKGLTTIEEIVSKFLGQFGITEEEQKVIVVDKHNVKSLKSSKLFLVGQINKESFKRQMRNNGTLKRVFLYLILKTNILLSDSTQHMSKLPSCAGWGMAF</sequence>
<feature type="signal peptide" evidence="1">
    <location>
        <begin position="1"/>
        <end position="16"/>
    </location>
</feature>
<evidence type="ECO:0000313" key="3">
    <source>
        <dbReference type="Proteomes" id="UP000290289"/>
    </source>
</evidence>
<evidence type="ECO:0000256" key="1">
    <source>
        <dbReference type="SAM" id="SignalP"/>
    </source>
</evidence>
<feature type="chain" id="PRO_5019777652" evidence="1">
    <location>
        <begin position="17"/>
        <end position="112"/>
    </location>
</feature>
<proteinExistence type="predicted"/>
<dbReference type="AlphaFoldDB" id="A0A498IJW0"/>
<dbReference type="EMBL" id="RDQH01000337">
    <property type="protein sequence ID" value="RXH83459.1"/>
    <property type="molecule type" value="Genomic_DNA"/>
</dbReference>
<comment type="caution">
    <text evidence="2">The sequence shown here is derived from an EMBL/GenBank/DDBJ whole genome shotgun (WGS) entry which is preliminary data.</text>
</comment>